<sequence length="69" mass="7520">MFDCTHMAVVQSAGTVLCVSSCSSTTVLQLLHIAAEQAHRSEARGLEHLIRSGLPWSLRYPVPNTKQGK</sequence>
<dbReference type="AlphaFoldDB" id="Q6K3E3"/>
<proteinExistence type="predicted"/>
<name>Q6K3E3_ORYSJ</name>
<evidence type="ECO:0000313" key="3">
    <source>
        <dbReference type="Proteomes" id="UP000000763"/>
    </source>
</evidence>
<gene>
    <name evidence="1" type="ORF">OJ1293_E04.12</name>
    <name evidence="2" type="ORF">OSJNBa0053L11.34</name>
</gene>
<protein>
    <submittedName>
        <fullName evidence="2">Uncharacterized protein</fullName>
    </submittedName>
</protein>
<reference evidence="2" key="2">
    <citation type="submission" date="2002-09" db="EMBL/GenBank/DDBJ databases">
        <title>Oryza sativa nipponbare(GA3) genomic DNA, chromosome 2, BAC clone:OSJNBa0053L11.</title>
        <authorList>
            <person name="Sasaki T."/>
            <person name="Matsumoto T."/>
            <person name="Katayose Y."/>
        </authorList>
    </citation>
    <scope>NUCLEOTIDE SEQUENCE</scope>
</reference>
<reference evidence="3" key="4">
    <citation type="journal article" date="2008" name="Nucleic Acids Res.">
        <title>The rice annotation project database (RAP-DB): 2008 update.</title>
        <authorList>
            <consortium name="The rice annotation project (RAP)"/>
        </authorList>
    </citation>
    <scope>GENOME REANNOTATION</scope>
    <source>
        <strain evidence="3">cv. Nipponbare</strain>
    </source>
</reference>
<accession>Q6K3E3</accession>
<evidence type="ECO:0000313" key="2">
    <source>
        <dbReference type="EMBL" id="BAD22397.1"/>
    </source>
</evidence>
<reference evidence="1" key="1">
    <citation type="submission" date="2001-08" db="EMBL/GenBank/DDBJ databases">
        <title>Oryza sativa nipponbare(GA3) genomic DNA, chromosome 2, BAC clone:OJ1293_E04.</title>
        <authorList>
            <person name="Sasaki T."/>
            <person name="Matsumoto T."/>
            <person name="Yamamoto K."/>
        </authorList>
    </citation>
    <scope>NUCLEOTIDE SEQUENCE</scope>
</reference>
<reference evidence="3" key="3">
    <citation type="journal article" date="2005" name="Nature">
        <title>The map-based sequence of the rice genome.</title>
        <authorList>
            <consortium name="International rice genome sequencing project (IRGSP)"/>
            <person name="Matsumoto T."/>
            <person name="Wu J."/>
            <person name="Kanamori H."/>
            <person name="Katayose Y."/>
            <person name="Fujisawa M."/>
            <person name="Namiki N."/>
            <person name="Mizuno H."/>
            <person name="Yamamoto K."/>
            <person name="Antonio B.A."/>
            <person name="Baba T."/>
            <person name="Sakata K."/>
            <person name="Nagamura Y."/>
            <person name="Aoki H."/>
            <person name="Arikawa K."/>
            <person name="Arita K."/>
            <person name="Bito T."/>
            <person name="Chiden Y."/>
            <person name="Fujitsuka N."/>
            <person name="Fukunaka R."/>
            <person name="Hamada M."/>
            <person name="Harada C."/>
            <person name="Hayashi A."/>
            <person name="Hijishita S."/>
            <person name="Honda M."/>
            <person name="Hosokawa S."/>
            <person name="Ichikawa Y."/>
            <person name="Idonuma A."/>
            <person name="Iijima M."/>
            <person name="Ikeda M."/>
            <person name="Ikeno M."/>
            <person name="Ito K."/>
            <person name="Ito S."/>
            <person name="Ito T."/>
            <person name="Ito Y."/>
            <person name="Ito Y."/>
            <person name="Iwabuchi A."/>
            <person name="Kamiya K."/>
            <person name="Karasawa W."/>
            <person name="Kurita K."/>
            <person name="Katagiri S."/>
            <person name="Kikuta A."/>
            <person name="Kobayashi H."/>
            <person name="Kobayashi N."/>
            <person name="Machita K."/>
            <person name="Maehara T."/>
            <person name="Masukawa M."/>
            <person name="Mizubayashi T."/>
            <person name="Mukai Y."/>
            <person name="Nagasaki H."/>
            <person name="Nagata Y."/>
            <person name="Naito S."/>
            <person name="Nakashima M."/>
            <person name="Nakama Y."/>
            <person name="Nakamichi Y."/>
            <person name="Nakamura M."/>
            <person name="Meguro A."/>
            <person name="Negishi M."/>
            <person name="Ohta I."/>
            <person name="Ohta T."/>
            <person name="Okamoto M."/>
            <person name="Ono N."/>
            <person name="Saji S."/>
            <person name="Sakaguchi M."/>
            <person name="Sakai K."/>
            <person name="Shibata M."/>
            <person name="Shimokawa T."/>
            <person name="Song J."/>
            <person name="Takazaki Y."/>
            <person name="Terasawa K."/>
            <person name="Tsugane M."/>
            <person name="Tsuji K."/>
            <person name="Ueda S."/>
            <person name="Waki K."/>
            <person name="Yamagata H."/>
            <person name="Yamamoto M."/>
            <person name="Yamamoto S."/>
            <person name="Yamane H."/>
            <person name="Yoshiki S."/>
            <person name="Yoshihara R."/>
            <person name="Yukawa K."/>
            <person name="Zhong H."/>
            <person name="Yano M."/>
            <person name="Yuan Q."/>
            <person name="Ouyang S."/>
            <person name="Liu J."/>
            <person name="Jones K.M."/>
            <person name="Gansberger K."/>
            <person name="Moffat K."/>
            <person name="Hill J."/>
            <person name="Bera J."/>
            <person name="Fadrosh D."/>
            <person name="Jin S."/>
            <person name="Johri S."/>
            <person name="Kim M."/>
            <person name="Overton L."/>
            <person name="Reardon M."/>
            <person name="Tsitrin T."/>
            <person name="Vuong H."/>
            <person name="Weaver B."/>
            <person name="Ciecko A."/>
            <person name="Tallon L."/>
            <person name="Jackson J."/>
            <person name="Pai G."/>
            <person name="Aken S.V."/>
            <person name="Utterback T."/>
            <person name="Reidmuller S."/>
            <person name="Feldblyum T."/>
            <person name="Hsiao J."/>
            <person name="Zismann V."/>
            <person name="Iobst S."/>
            <person name="de Vazeille A.R."/>
            <person name="Buell C.R."/>
            <person name="Ying K."/>
            <person name="Li Y."/>
            <person name="Lu T."/>
            <person name="Huang Y."/>
            <person name="Zhao Q."/>
            <person name="Feng Q."/>
            <person name="Zhang L."/>
            <person name="Zhu J."/>
            <person name="Weng Q."/>
            <person name="Mu J."/>
            <person name="Lu Y."/>
            <person name="Fan D."/>
            <person name="Liu Y."/>
            <person name="Guan J."/>
            <person name="Zhang Y."/>
            <person name="Yu S."/>
            <person name="Liu X."/>
            <person name="Zhang Y."/>
            <person name="Hong G."/>
            <person name="Han B."/>
            <person name="Choisne N."/>
            <person name="Demange N."/>
            <person name="Orjeda G."/>
            <person name="Samain S."/>
            <person name="Cattolico L."/>
            <person name="Pelletier E."/>
            <person name="Couloux A."/>
            <person name="Segurens B."/>
            <person name="Wincker P."/>
            <person name="D'Hont A."/>
            <person name="Scarpelli C."/>
            <person name="Weissenbach J."/>
            <person name="Salanoubat M."/>
            <person name="Quetier F."/>
            <person name="Yu Y."/>
            <person name="Kim H.R."/>
            <person name="Rambo T."/>
            <person name="Currie J."/>
            <person name="Collura K."/>
            <person name="Luo M."/>
            <person name="Yang T."/>
            <person name="Ammiraju J.S.S."/>
            <person name="Engler F."/>
            <person name="Soderlund C."/>
            <person name="Wing R.A."/>
            <person name="Palmer L.E."/>
            <person name="de la Bastide M."/>
            <person name="Spiegel L."/>
            <person name="Nascimento L."/>
            <person name="Zutavern T."/>
            <person name="O'Shaughnessy A."/>
            <person name="Dike S."/>
            <person name="Dedhia N."/>
            <person name="Preston R."/>
            <person name="Balija V."/>
            <person name="McCombie W.R."/>
            <person name="Chow T."/>
            <person name="Chen H."/>
            <person name="Chung M."/>
            <person name="Chen C."/>
            <person name="Shaw J."/>
            <person name="Wu H."/>
            <person name="Hsiao K."/>
            <person name="Chao Y."/>
            <person name="Chu M."/>
            <person name="Cheng C."/>
            <person name="Hour A."/>
            <person name="Lee P."/>
            <person name="Lin S."/>
            <person name="Lin Y."/>
            <person name="Liou J."/>
            <person name="Liu S."/>
            <person name="Hsing Y."/>
            <person name="Raghuvanshi S."/>
            <person name="Mohanty A."/>
            <person name="Bharti A.K."/>
            <person name="Gaur A."/>
            <person name="Gupta V."/>
            <person name="Kumar D."/>
            <person name="Ravi V."/>
            <person name="Vij S."/>
            <person name="Kapur A."/>
            <person name="Khurana P."/>
            <person name="Khurana P."/>
            <person name="Khurana J.P."/>
            <person name="Tyagi A.K."/>
            <person name="Gaikwad K."/>
            <person name="Singh A."/>
            <person name="Dalal V."/>
            <person name="Srivastava S."/>
            <person name="Dixit A."/>
            <person name="Pal A.K."/>
            <person name="Ghazi I.A."/>
            <person name="Yadav M."/>
            <person name="Pandit A."/>
            <person name="Bhargava A."/>
            <person name="Sureshbabu K."/>
            <person name="Batra K."/>
            <person name="Sharma T.R."/>
            <person name="Mohapatra T."/>
            <person name="Singh N.K."/>
            <person name="Messing J."/>
            <person name="Nelson A.B."/>
            <person name="Fuks G."/>
            <person name="Kavchok S."/>
            <person name="Keizer G."/>
            <person name="Linton E."/>
            <person name="Llaca V."/>
            <person name="Song R."/>
            <person name="Tanyolac B."/>
            <person name="Young S."/>
            <person name="Ho-Il K."/>
            <person name="Hahn J.H."/>
            <person name="Sangsakoo G."/>
            <person name="Vanavichit A."/>
            <person name="de Mattos Luiz.A.T."/>
            <person name="Zimmer P.D."/>
            <person name="Malone G."/>
            <person name="Dellagostin O."/>
            <person name="de Oliveira A.C."/>
            <person name="Bevan M."/>
            <person name="Bancroft I."/>
            <person name="Minx P."/>
            <person name="Cordum H."/>
            <person name="Wilson R."/>
            <person name="Cheng Z."/>
            <person name="Jin W."/>
            <person name="Jiang J."/>
            <person name="Leong S.A."/>
            <person name="Iwama H."/>
            <person name="Gojobori T."/>
            <person name="Itoh T."/>
            <person name="Niimura Y."/>
            <person name="Fujii Y."/>
            <person name="Habara T."/>
            <person name="Sakai H."/>
            <person name="Sato Y."/>
            <person name="Wilson G."/>
            <person name="Kumar K."/>
            <person name="McCouch S."/>
            <person name="Juretic N."/>
            <person name="Hoen D."/>
            <person name="Wright S."/>
            <person name="Bruskiewich R."/>
            <person name="Bureau T."/>
            <person name="Miyao A."/>
            <person name="Hirochika H."/>
            <person name="Nishikawa T."/>
            <person name="Kadowaki K."/>
            <person name="Sugiura M."/>
            <person name="Burr B."/>
            <person name="Sasaki T."/>
        </authorList>
    </citation>
    <scope>NUCLEOTIDE SEQUENCE [LARGE SCALE GENOMIC DNA]</scope>
    <source>
        <strain evidence="3">cv. Nipponbare</strain>
    </source>
</reference>
<organism evidence="2 3">
    <name type="scientific">Oryza sativa subsp. japonica</name>
    <name type="common">Rice</name>
    <dbReference type="NCBI Taxonomy" id="39947"/>
    <lineage>
        <taxon>Eukaryota</taxon>
        <taxon>Viridiplantae</taxon>
        <taxon>Streptophyta</taxon>
        <taxon>Embryophyta</taxon>
        <taxon>Tracheophyta</taxon>
        <taxon>Spermatophyta</taxon>
        <taxon>Magnoliopsida</taxon>
        <taxon>Liliopsida</taxon>
        <taxon>Poales</taxon>
        <taxon>Poaceae</taxon>
        <taxon>BOP clade</taxon>
        <taxon>Oryzoideae</taxon>
        <taxon>Oryzeae</taxon>
        <taxon>Oryzinae</taxon>
        <taxon>Oryza</taxon>
        <taxon>Oryza sativa</taxon>
    </lineage>
</organism>
<dbReference type="EMBL" id="AP004120">
    <property type="protein sequence ID" value="BAD21658.1"/>
    <property type="molecule type" value="Genomic_DNA"/>
</dbReference>
<dbReference type="Proteomes" id="UP000000763">
    <property type="component" value="Chromosome 2"/>
</dbReference>
<dbReference type="EMBL" id="AP005691">
    <property type="protein sequence ID" value="BAD22397.1"/>
    <property type="molecule type" value="Genomic_DNA"/>
</dbReference>
<evidence type="ECO:0000313" key="1">
    <source>
        <dbReference type="EMBL" id="BAD21658.1"/>
    </source>
</evidence>